<dbReference type="AlphaFoldDB" id="A0A3Q7YGK8"/>
<proteinExistence type="predicted"/>
<reference evidence="3" key="2">
    <citation type="submission" date="2025-08" db="UniProtKB">
        <authorList>
            <consortium name="RefSeq"/>
        </authorList>
    </citation>
    <scope>IDENTIFICATION</scope>
    <source>
        <tissue evidence="3">Etiolated seedlings</tissue>
    </source>
</reference>
<dbReference type="PANTHER" id="PTHR33167:SF18">
    <property type="entry name" value="GB|AAF67766.1"/>
    <property type="match status" value="1"/>
</dbReference>
<sequence>MALLGTNVQCNGNFSRYYSTKEVMFNSEGSTWTLSNVNNELRTDCYNMMGPFPLTSPCTLLGYNQELVKQTILRHEAIFKDQIRELHRVYHKQRELMDEIQRSELHKQNVRLEALWSSSALTSKNSEKICCLPNLPWSTSQSPVLFAESIQLPLAFAQEKSRQICPLHALTVTEESLKENKLTKFKCRKIGKADEYIDSDEGEDSERVTRVPRNSAYSLNGVSRVLYNSHDKTHGNHSRGFSNLSVPYKLDLNVPFNPEVETTAKSYDIEAPTHHMNNCCNDLSMRTKFGSQNLHNDAINKRLDLEGCSHNKLPNNGKKCEWKPSELCGGLLDSFAKSIHTEKQYVTVDSLRKNMNQFDDLPFFHSSHQIDQRLCTERKFFGSESFARTQSLTSNGLVGAMELPCLKELPAVKGKLSEESKISTQIESVVLNPNNKGVIHGLKLRKIEESNLGTEKTLALQSNGKPHMSSNLHSFFQNQPENQRIEEIEKGFISDVKSPCIDVSDLREQIPSSEHLIKNEKKHEHLADIIDLNSSMIEDENMPIDVDFHAPASPENKECSPPRGESDENQLVTPFQFAEQEQTRIAAEALVSISGFVSQKDIQMTTCSSSESFMNSPLHWFAGIVSTTVDNPENDNKTDFKGKVNDLEEFLFGEMDYFEFMTLNLTETKDLDCCCKSISQTKQISGSASPTQPKKRARTNKGRWRKDFQSEILPSLASLSRYEVAEDLQTIESLVTHSETSSQRNASRKVLSRGRRRSCTSTTSNTTDTDLLNLKQLTSITKKGLISWGKTCKKRRGRRFRITNPRFIIFS</sequence>
<dbReference type="PaxDb" id="3827-XP_004508706.1"/>
<dbReference type="Pfam" id="PF05904">
    <property type="entry name" value="DUF863"/>
    <property type="match status" value="2"/>
</dbReference>
<evidence type="ECO:0000313" key="2">
    <source>
        <dbReference type="Proteomes" id="UP000087171"/>
    </source>
</evidence>
<feature type="region of interest" description="Disordered" evidence="1">
    <location>
        <begin position="684"/>
        <end position="703"/>
    </location>
</feature>
<dbReference type="InterPro" id="IPR008581">
    <property type="entry name" value="DUF863_pln"/>
</dbReference>
<feature type="compositionally biased region" description="Basic residues" evidence="1">
    <location>
        <begin position="746"/>
        <end position="758"/>
    </location>
</feature>
<evidence type="ECO:0000256" key="1">
    <source>
        <dbReference type="SAM" id="MobiDB-lite"/>
    </source>
</evidence>
<accession>A0A3Q7YGK8</accession>
<feature type="region of interest" description="Disordered" evidence="1">
    <location>
        <begin position="736"/>
        <end position="765"/>
    </location>
</feature>
<dbReference type="Proteomes" id="UP000087171">
    <property type="component" value="Chromosome Ca7"/>
</dbReference>
<feature type="compositionally biased region" description="Polar residues" evidence="1">
    <location>
        <begin position="736"/>
        <end position="745"/>
    </location>
</feature>
<gene>
    <name evidence="3" type="primary">LOC105852476</name>
</gene>
<dbReference type="RefSeq" id="XP_027192415.1">
    <property type="nucleotide sequence ID" value="XM_027336614.1"/>
</dbReference>
<name>A0A3Q7YGK8_CICAR</name>
<evidence type="ECO:0000313" key="3">
    <source>
        <dbReference type="RefSeq" id="XP_027192415.1"/>
    </source>
</evidence>
<organism evidence="2 3">
    <name type="scientific">Cicer arietinum</name>
    <name type="common">Chickpea</name>
    <name type="synonym">Garbanzo</name>
    <dbReference type="NCBI Taxonomy" id="3827"/>
    <lineage>
        <taxon>Eukaryota</taxon>
        <taxon>Viridiplantae</taxon>
        <taxon>Streptophyta</taxon>
        <taxon>Embryophyta</taxon>
        <taxon>Tracheophyta</taxon>
        <taxon>Spermatophyta</taxon>
        <taxon>Magnoliopsida</taxon>
        <taxon>eudicotyledons</taxon>
        <taxon>Gunneridae</taxon>
        <taxon>Pentapetalae</taxon>
        <taxon>rosids</taxon>
        <taxon>fabids</taxon>
        <taxon>Fabales</taxon>
        <taxon>Fabaceae</taxon>
        <taxon>Papilionoideae</taxon>
        <taxon>50 kb inversion clade</taxon>
        <taxon>NPAAA clade</taxon>
        <taxon>Hologalegina</taxon>
        <taxon>IRL clade</taxon>
        <taxon>Cicereae</taxon>
        <taxon>Cicer</taxon>
    </lineage>
</organism>
<reference evidence="2" key="1">
    <citation type="journal article" date="2013" name="Nat. Biotechnol.">
        <title>Draft genome sequence of chickpea (Cicer arietinum) provides a resource for trait improvement.</title>
        <authorList>
            <person name="Varshney R.K."/>
            <person name="Song C."/>
            <person name="Saxena R.K."/>
            <person name="Azam S."/>
            <person name="Yu S."/>
            <person name="Sharpe A.G."/>
            <person name="Cannon S."/>
            <person name="Baek J."/>
            <person name="Rosen B.D."/>
            <person name="Tar'an B."/>
            <person name="Millan T."/>
            <person name="Zhang X."/>
            <person name="Ramsay L.D."/>
            <person name="Iwata A."/>
            <person name="Wang Y."/>
            <person name="Nelson W."/>
            <person name="Farmer A.D."/>
            <person name="Gaur P.M."/>
            <person name="Soderlund C."/>
            <person name="Penmetsa R.V."/>
            <person name="Xu C."/>
            <person name="Bharti A.K."/>
            <person name="He W."/>
            <person name="Winter P."/>
            <person name="Zhao S."/>
            <person name="Hane J.K."/>
            <person name="Carrasquilla-Garcia N."/>
            <person name="Condie J.A."/>
            <person name="Upadhyaya H.D."/>
            <person name="Luo M.C."/>
            <person name="Thudi M."/>
            <person name="Gowda C.L."/>
            <person name="Singh N.P."/>
            <person name="Lichtenzveig J."/>
            <person name="Gali K.K."/>
            <person name="Rubio J."/>
            <person name="Nadarajan N."/>
            <person name="Dolezel J."/>
            <person name="Bansal K.C."/>
            <person name="Xu X."/>
            <person name="Edwards D."/>
            <person name="Zhang G."/>
            <person name="Kahl G."/>
            <person name="Gil J."/>
            <person name="Singh K.B."/>
            <person name="Datta S.K."/>
            <person name="Jackson S.A."/>
            <person name="Wang J."/>
            <person name="Cook D.R."/>
        </authorList>
    </citation>
    <scope>NUCLEOTIDE SEQUENCE [LARGE SCALE GENOMIC DNA]</scope>
    <source>
        <strain evidence="2">cv. CDC Frontier</strain>
    </source>
</reference>
<protein>
    <submittedName>
        <fullName evidence="3">Uncharacterized protein LOC105852476</fullName>
    </submittedName>
</protein>
<dbReference type="OrthoDB" id="630817at2759"/>
<keyword evidence="2" id="KW-1185">Reference proteome</keyword>
<feature type="compositionally biased region" description="Basic residues" evidence="1">
    <location>
        <begin position="693"/>
        <end position="703"/>
    </location>
</feature>
<dbReference type="PANTHER" id="PTHR33167">
    <property type="entry name" value="TRANSCRIPTION FACTOR, PUTATIVE (DUF863)-RELATED"/>
    <property type="match status" value="1"/>
</dbReference>